<feature type="transmembrane region" description="Helical" evidence="1">
    <location>
        <begin position="21"/>
        <end position="39"/>
    </location>
</feature>
<dbReference type="Proteomes" id="UP000236755">
    <property type="component" value="Unassembled WGS sequence"/>
</dbReference>
<reference evidence="2 3" key="1">
    <citation type="submission" date="2016-10" db="EMBL/GenBank/DDBJ databases">
        <authorList>
            <person name="de Groot N.N."/>
        </authorList>
    </citation>
    <scope>NUCLEOTIDE SEQUENCE [LARGE SCALE GENOMIC DNA]</scope>
    <source>
        <strain evidence="2 3">CGMCC 1.8712</strain>
    </source>
</reference>
<keyword evidence="1" id="KW-1133">Transmembrane helix</keyword>
<dbReference type="EMBL" id="FNQT01000002">
    <property type="protein sequence ID" value="SEA12758.1"/>
    <property type="molecule type" value="Genomic_DNA"/>
</dbReference>
<accession>A0A1H3YNX4</accession>
<dbReference type="PANTHER" id="PTHR39419:SF1">
    <property type="entry name" value="SLL0814 PROTEIN"/>
    <property type="match status" value="1"/>
</dbReference>
<keyword evidence="1" id="KW-0472">Membrane</keyword>
<keyword evidence="1" id="KW-0812">Transmembrane</keyword>
<feature type="transmembrane region" description="Helical" evidence="1">
    <location>
        <begin position="116"/>
        <end position="142"/>
    </location>
</feature>
<feature type="transmembrane region" description="Helical" evidence="1">
    <location>
        <begin position="154"/>
        <end position="178"/>
    </location>
</feature>
<name>A0A1H3YNX4_9EURY</name>
<dbReference type="NCBIfam" id="TIGR03460">
    <property type="entry name" value="crt_membr_arch"/>
    <property type="match status" value="1"/>
</dbReference>
<dbReference type="OrthoDB" id="107798at2157"/>
<dbReference type="Pfam" id="PF04240">
    <property type="entry name" value="Caroten_synth"/>
    <property type="match status" value="1"/>
</dbReference>
<feature type="transmembrane region" description="Helical" evidence="1">
    <location>
        <begin position="77"/>
        <end position="96"/>
    </location>
</feature>
<keyword evidence="3" id="KW-1185">Reference proteome</keyword>
<dbReference type="InterPro" id="IPR007354">
    <property type="entry name" value="CruF-like"/>
</dbReference>
<dbReference type="RefSeq" id="WP_092634416.1">
    <property type="nucleotide sequence ID" value="NZ_FNQT01000002.1"/>
</dbReference>
<dbReference type="AlphaFoldDB" id="A0A1H3YNX4"/>
<dbReference type="NCBIfam" id="NF041333">
    <property type="entry name" value="CruF_Halo"/>
    <property type="match status" value="1"/>
</dbReference>
<dbReference type="STRING" id="555874.SAMN04488065_1982"/>
<dbReference type="InterPro" id="IPR017823">
    <property type="entry name" value="CruF"/>
</dbReference>
<dbReference type="PANTHER" id="PTHR39419">
    <property type="entry name" value="SLL0814 PROTEIN"/>
    <property type="match status" value="1"/>
</dbReference>
<evidence type="ECO:0000256" key="1">
    <source>
        <dbReference type="SAM" id="Phobius"/>
    </source>
</evidence>
<dbReference type="InterPro" id="IPR053540">
    <property type="entry name" value="BABR_hydratase"/>
</dbReference>
<feature type="transmembrane region" description="Helical" evidence="1">
    <location>
        <begin position="242"/>
        <end position="260"/>
    </location>
</feature>
<gene>
    <name evidence="2" type="ORF">SAMN04488065_1982</name>
</gene>
<organism evidence="2 3">
    <name type="scientific">Haloplanus vescus</name>
    <dbReference type="NCBI Taxonomy" id="555874"/>
    <lineage>
        <taxon>Archaea</taxon>
        <taxon>Methanobacteriati</taxon>
        <taxon>Methanobacteriota</taxon>
        <taxon>Stenosarchaea group</taxon>
        <taxon>Halobacteria</taxon>
        <taxon>Halobacteriales</taxon>
        <taxon>Haloferacaceae</taxon>
        <taxon>Haloplanus</taxon>
    </lineage>
</organism>
<sequence>MASTRDEVQARLDELVRDNRVTIAVVFPLVGAVLLVASAEGVVPPPLAFDPFLILLGTLVMRSPLLVGMGPLIDRRAALGVGALAGYAYLIEYVGLRTGWPYGEFHYAIDLGPTIAGVPVGLPVFFLPLVCNGYLLCLLLLGDRARSAAVRLPAVIATVVAMDLVLDPGAVALGFWTYPSGGPVYGVPLSNFAGWVLSATVTVLVLDRVLDRTALLDRLDSCEFALDDLVSFVLLWSGVNVYFGNWGAAAVGGLFGLGLLRTARFDVPLR</sequence>
<feature type="transmembrane region" description="Helical" evidence="1">
    <location>
        <begin position="51"/>
        <end position="70"/>
    </location>
</feature>
<proteinExistence type="predicted"/>
<evidence type="ECO:0000313" key="2">
    <source>
        <dbReference type="EMBL" id="SEA12758.1"/>
    </source>
</evidence>
<protein>
    <submittedName>
        <fullName evidence="2">Putative membrane protein</fullName>
    </submittedName>
</protein>
<evidence type="ECO:0000313" key="3">
    <source>
        <dbReference type="Proteomes" id="UP000236755"/>
    </source>
</evidence>